<feature type="region of interest" description="Disordered" evidence="2">
    <location>
        <begin position="65"/>
        <end position="93"/>
    </location>
</feature>
<evidence type="ECO:0000256" key="2">
    <source>
        <dbReference type="SAM" id="MobiDB-lite"/>
    </source>
</evidence>
<gene>
    <name evidence="4" type="ORF">PROFUN_16000</name>
    <name evidence="3" type="ORF">PROFUN_16698</name>
</gene>
<reference evidence="4 5" key="1">
    <citation type="journal article" date="2018" name="Genome Biol. Evol.">
        <title>Multiple Roots of Fruiting Body Formation in Amoebozoa.</title>
        <authorList>
            <person name="Hillmann F."/>
            <person name="Forbes G."/>
            <person name="Novohradska S."/>
            <person name="Ferling I."/>
            <person name="Riege K."/>
            <person name="Groth M."/>
            <person name="Westermann M."/>
            <person name="Marz M."/>
            <person name="Spaller T."/>
            <person name="Winckler T."/>
            <person name="Schaap P."/>
            <person name="Glockner G."/>
        </authorList>
    </citation>
    <scope>NUCLEOTIDE SEQUENCE [LARGE SCALE GENOMIC DNA]</scope>
    <source>
        <strain evidence="4 5">Jena</strain>
    </source>
</reference>
<evidence type="ECO:0000313" key="3">
    <source>
        <dbReference type="EMBL" id="PRP73707.1"/>
    </source>
</evidence>
<keyword evidence="1" id="KW-0175">Coiled coil</keyword>
<comment type="caution">
    <text evidence="4">The sequence shown here is derived from an EMBL/GenBank/DDBJ whole genome shotgun (WGS) entry which is preliminary data.</text>
</comment>
<feature type="region of interest" description="Disordered" evidence="2">
    <location>
        <begin position="33"/>
        <end position="53"/>
    </location>
</feature>
<name>A0A2P6MTE9_9EUKA</name>
<feature type="compositionally biased region" description="Polar residues" evidence="2">
    <location>
        <begin position="77"/>
        <end position="93"/>
    </location>
</feature>
<protein>
    <submittedName>
        <fullName evidence="4">Putative lamin</fullName>
    </submittedName>
</protein>
<proteinExistence type="predicted"/>
<dbReference type="EMBL" id="MDYQ01000423">
    <property type="protein sequence ID" value="PRP74967.1"/>
    <property type="molecule type" value="Genomic_DNA"/>
</dbReference>
<feature type="non-terminal residue" evidence="4">
    <location>
        <position position="1"/>
    </location>
</feature>
<feature type="compositionally biased region" description="Polar residues" evidence="2">
    <location>
        <begin position="42"/>
        <end position="53"/>
    </location>
</feature>
<organism evidence="4 5">
    <name type="scientific">Planoprotostelium fungivorum</name>
    <dbReference type="NCBI Taxonomy" id="1890364"/>
    <lineage>
        <taxon>Eukaryota</taxon>
        <taxon>Amoebozoa</taxon>
        <taxon>Evosea</taxon>
        <taxon>Variosea</taxon>
        <taxon>Cavosteliida</taxon>
        <taxon>Cavosteliaceae</taxon>
        <taxon>Planoprotostelium</taxon>
    </lineage>
</organism>
<dbReference type="InParanoid" id="A0A2P6MTE9"/>
<evidence type="ECO:0000256" key="1">
    <source>
        <dbReference type="SAM" id="Coils"/>
    </source>
</evidence>
<evidence type="ECO:0000313" key="4">
    <source>
        <dbReference type="EMBL" id="PRP74967.1"/>
    </source>
</evidence>
<dbReference type="EMBL" id="MDYQ01000567">
    <property type="protein sequence ID" value="PRP73707.1"/>
    <property type="molecule type" value="Genomic_DNA"/>
</dbReference>
<evidence type="ECO:0000313" key="5">
    <source>
        <dbReference type="Proteomes" id="UP000241769"/>
    </source>
</evidence>
<sequence>DGIAKLQSNLPHVRYLWLSGQSKVVKDRATRLTKPRYKHSHSPASPNIRYQSSPAMDPQLLLEERHRGDNPRKHLSFQKTDTNKGGKTKYNVTPFSREINSPERGFVSPREMLHSESEEVSSRLNRVLMITQESSVSPAVRQEAEHRYQQRMERLYGALRNGNAIEEYETELNQSYGRELDLRAQLQEATSEVEGSSHLEQSLKRTEETLQEITEQISKINQSPNASSPQESNPHHKIKIMAYRIKMLEDDNKNLKNKVSELKNICAQLLGKQINLRDVKIGLLRADIQERDQLLVSKEEEISKLSEFKPSKHEVHRSVSQLDDIARLSTDGISSVSSHNRTSRN</sequence>
<feature type="coiled-coil region" evidence="1">
    <location>
        <begin position="196"/>
        <end position="272"/>
    </location>
</feature>
<dbReference type="AlphaFoldDB" id="A0A2P6MTE9"/>
<dbReference type="Proteomes" id="UP000241769">
    <property type="component" value="Unassembled WGS sequence"/>
</dbReference>
<accession>A0A2P6MTE9</accession>
<keyword evidence="5" id="KW-1185">Reference proteome</keyword>